<dbReference type="Gene3D" id="3.90.1750.20">
    <property type="entry name" value="Putative Large Serine Recombinase, Chain B, Domain 2"/>
    <property type="match status" value="1"/>
</dbReference>
<feature type="region of interest" description="Disordered" evidence="2">
    <location>
        <begin position="256"/>
        <end position="277"/>
    </location>
</feature>
<dbReference type="Gene3D" id="3.40.50.1390">
    <property type="entry name" value="Resolvase, N-terminal catalytic domain"/>
    <property type="match status" value="1"/>
</dbReference>
<evidence type="ECO:0000313" key="5">
    <source>
        <dbReference type="EMBL" id="QDU18456.1"/>
    </source>
</evidence>
<protein>
    <recommendedName>
        <fullName evidence="7">Recombinase family protein</fullName>
    </recommendedName>
</protein>
<feature type="domain" description="Recombinase" evidence="4">
    <location>
        <begin position="161"/>
        <end position="308"/>
    </location>
</feature>
<dbReference type="Pfam" id="PF13408">
    <property type="entry name" value="Zn_ribbon_recom"/>
    <property type="match status" value="1"/>
</dbReference>
<dbReference type="SUPFAM" id="SSF53041">
    <property type="entry name" value="Resolvase-like"/>
    <property type="match status" value="1"/>
</dbReference>
<dbReference type="InterPro" id="IPR036162">
    <property type="entry name" value="Resolvase-like_N_sf"/>
</dbReference>
<dbReference type="EMBL" id="CP036273">
    <property type="protein sequence ID" value="QDU18456.1"/>
    <property type="molecule type" value="Genomic_DNA"/>
</dbReference>
<feature type="domain" description="Resolvase/invertase-type recombinase catalytic" evidence="3">
    <location>
        <begin position="3"/>
        <end position="153"/>
    </location>
</feature>
<dbReference type="InterPro" id="IPR025827">
    <property type="entry name" value="Zn_ribbon_recom_dom"/>
</dbReference>
<dbReference type="InterPro" id="IPR006119">
    <property type="entry name" value="Resolv_N"/>
</dbReference>
<accession>A0A517XLV9</accession>
<evidence type="ECO:0008006" key="7">
    <source>
        <dbReference type="Google" id="ProtNLM"/>
    </source>
</evidence>
<dbReference type="GO" id="GO:0003677">
    <property type="term" value="F:DNA binding"/>
    <property type="evidence" value="ECO:0007669"/>
    <property type="project" value="InterPro"/>
</dbReference>
<dbReference type="Pfam" id="PF07508">
    <property type="entry name" value="Recombinase"/>
    <property type="match status" value="1"/>
</dbReference>
<dbReference type="PROSITE" id="PS51737">
    <property type="entry name" value="RECOMBINASE_DNA_BIND"/>
    <property type="match status" value="1"/>
</dbReference>
<gene>
    <name evidence="5" type="ORF">ETAA1_03440</name>
</gene>
<organism evidence="5 6">
    <name type="scientific">Urbifossiella limnaea</name>
    <dbReference type="NCBI Taxonomy" id="2528023"/>
    <lineage>
        <taxon>Bacteria</taxon>
        <taxon>Pseudomonadati</taxon>
        <taxon>Planctomycetota</taxon>
        <taxon>Planctomycetia</taxon>
        <taxon>Gemmatales</taxon>
        <taxon>Gemmataceae</taxon>
        <taxon>Urbifossiella</taxon>
    </lineage>
</organism>
<dbReference type="PANTHER" id="PTHR30461">
    <property type="entry name" value="DNA-INVERTASE FROM LAMBDOID PROPHAGE"/>
    <property type="match status" value="1"/>
</dbReference>
<name>A0A517XLV9_9BACT</name>
<evidence type="ECO:0000259" key="3">
    <source>
        <dbReference type="PROSITE" id="PS51736"/>
    </source>
</evidence>
<dbReference type="CDD" id="cd00338">
    <property type="entry name" value="Ser_Recombinase"/>
    <property type="match status" value="1"/>
</dbReference>
<dbReference type="SMART" id="SM00857">
    <property type="entry name" value="Resolvase"/>
    <property type="match status" value="1"/>
</dbReference>
<proteinExistence type="predicted"/>
<keyword evidence="1" id="KW-0175">Coiled coil</keyword>
<dbReference type="RefSeq" id="WP_145233765.1">
    <property type="nucleotide sequence ID" value="NZ_CP036273.1"/>
</dbReference>
<evidence type="ECO:0000256" key="1">
    <source>
        <dbReference type="SAM" id="Coils"/>
    </source>
</evidence>
<dbReference type="PROSITE" id="PS51736">
    <property type="entry name" value="RECOMBINASES_3"/>
    <property type="match status" value="1"/>
</dbReference>
<evidence type="ECO:0000313" key="6">
    <source>
        <dbReference type="Proteomes" id="UP000319576"/>
    </source>
</evidence>
<dbReference type="OrthoDB" id="239984at2"/>
<keyword evidence="6" id="KW-1185">Reference proteome</keyword>
<dbReference type="AlphaFoldDB" id="A0A517XLV9"/>
<dbReference type="InterPro" id="IPR038109">
    <property type="entry name" value="DNA_bind_recomb_sf"/>
</dbReference>
<evidence type="ECO:0000259" key="4">
    <source>
        <dbReference type="PROSITE" id="PS51737"/>
    </source>
</evidence>
<dbReference type="KEGG" id="uli:ETAA1_03440"/>
<dbReference type="InterPro" id="IPR011109">
    <property type="entry name" value="DNA_bind_recombinase_dom"/>
</dbReference>
<feature type="coiled-coil region" evidence="1">
    <location>
        <begin position="438"/>
        <end position="465"/>
    </location>
</feature>
<sequence length="545" mass="60807">MPRAAVYIRMSTDDQTGSPERQRSQVLPYCQRKGYEVVEVYQDLGMRGSDSSRPQFQRLLQDAQKGKFDLIVVDEQSRLSRDDTVEYMATVVHPLRKVGVFVEVVDTGRRLTWDRDDLGGQLLAFLGQYKAADESHTLGRRTATGMARKACEGKLFVGRAAYGYRYKLDAGGNRVGLEPDADAPGKVEVVRRIFDGYANRDLSLMAVVAELNAFGVPSPHGRQQWGKNTVHNILTNHVYAGSYVWGKVKQGKFFRSDGGEIRPTQKKANKSERTSSESWLVIPGQHEPLVLPELFDLVQQKLASNRSRTSPSRKKASYPLSQLLRCAHCGVPMYGTKQMSGGVKQAIYRCGSYFTQGRCGPRTVNERVVIEQIAQVLQSRLLVPAERERLEAEVRRQAEQRSGPDEQTVKGLRMKQAKLDANIAKATDNLLLMDADLIPTMQAKIRQWKQERATAQEELDRATRQSPAGSVAHVVGKVEQLVEVMKAGDPALVRTVVREAIERIDLRFEAVKKAKLTRYPLSGGVVHLRASASEDSSRSGRAAAR</sequence>
<dbReference type="GO" id="GO:0000150">
    <property type="term" value="F:DNA strand exchange activity"/>
    <property type="evidence" value="ECO:0007669"/>
    <property type="project" value="InterPro"/>
</dbReference>
<evidence type="ECO:0000256" key="2">
    <source>
        <dbReference type="SAM" id="MobiDB-lite"/>
    </source>
</evidence>
<dbReference type="PANTHER" id="PTHR30461:SF23">
    <property type="entry name" value="DNA RECOMBINASE-RELATED"/>
    <property type="match status" value="1"/>
</dbReference>
<dbReference type="InterPro" id="IPR050639">
    <property type="entry name" value="SSR_resolvase"/>
</dbReference>
<dbReference type="Pfam" id="PF00239">
    <property type="entry name" value="Resolvase"/>
    <property type="match status" value="1"/>
</dbReference>
<dbReference type="Proteomes" id="UP000319576">
    <property type="component" value="Chromosome"/>
</dbReference>
<reference evidence="5 6" key="1">
    <citation type="submission" date="2019-02" db="EMBL/GenBank/DDBJ databases">
        <title>Deep-cultivation of Planctomycetes and their phenomic and genomic characterization uncovers novel biology.</title>
        <authorList>
            <person name="Wiegand S."/>
            <person name="Jogler M."/>
            <person name="Boedeker C."/>
            <person name="Pinto D."/>
            <person name="Vollmers J."/>
            <person name="Rivas-Marin E."/>
            <person name="Kohn T."/>
            <person name="Peeters S.H."/>
            <person name="Heuer A."/>
            <person name="Rast P."/>
            <person name="Oberbeckmann S."/>
            <person name="Bunk B."/>
            <person name="Jeske O."/>
            <person name="Meyerdierks A."/>
            <person name="Storesund J.E."/>
            <person name="Kallscheuer N."/>
            <person name="Luecker S."/>
            <person name="Lage O.M."/>
            <person name="Pohl T."/>
            <person name="Merkel B.J."/>
            <person name="Hornburger P."/>
            <person name="Mueller R.-W."/>
            <person name="Bruemmer F."/>
            <person name="Labrenz M."/>
            <person name="Spormann A.M."/>
            <person name="Op den Camp H."/>
            <person name="Overmann J."/>
            <person name="Amann R."/>
            <person name="Jetten M.S.M."/>
            <person name="Mascher T."/>
            <person name="Medema M.H."/>
            <person name="Devos D.P."/>
            <person name="Kaster A.-K."/>
            <person name="Ovreas L."/>
            <person name="Rohde M."/>
            <person name="Galperin M.Y."/>
            <person name="Jogler C."/>
        </authorList>
    </citation>
    <scope>NUCLEOTIDE SEQUENCE [LARGE SCALE GENOMIC DNA]</scope>
    <source>
        <strain evidence="5 6">ETA_A1</strain>
    </source>
</reference>